<dbReference type="GO" id="GO:0051287">
    <property type="term" value="F:NAD binding"/>
    <property type="evidence" value="ECO:0007669"/>
    <property type="project" value="InterPro"/>
</dbReference>
<comment type="cofactor">
    <cofactor evidence="1">
        <name>Mn(2+)</name>
        <dbReference type="ChEBI" id="CHEBI:29035"/>
    </cofactor>
</comment>
<sequence>MAQSYKILVLPGDHVGPEVVTEALKVLDVVEECRPGLKFERTFDLAGGCSIDKHGVPITQAVLDKAKSSDAVLFGSVGGPEWATASPNPESGLLQLRHHLDAFANIRPCEVYIPSLVNASPIKPELVLGTKFIVVRENCGGAYFGEKVEKPEIASDLWVYTKPEIERCARVSAAIARLLGRSGDGKGGGGPAVVWSSDKANVLASGRLWRAVTQNIFEREFPDIELRHQLADSMAMLMVKDPKRFNGVIHTDNTFGDILSDISGGLTGTLGILPSASVSGIPGEGRCNGIYEPVHGSAPDIAGKGIVNPVAQILSLAMMLRYSFLLVDEAAAIEEAVTHVLDAKEVGGLEIRTGDLGGKASTAEVGDAICDALRKILRRGKIA</sequence>
<evidence type="ECO:0000256" key="6">
    <source>
        <dbReference type="ARBA" id="ARBA00022605"/>
    </source>
</evidence>
<dbReference type="FunFam" id="3.40.718.10:FF:000006">
    <property type="entry name" value="3-isopropylmalate dehydrogenase"/>
    <property type="match status" value="1"/>
</dbReference>
<protein>
    <recommendedName>
        <fullName evidence="4 14">3-isopropylmalate dehydrogenase</fullName>
        <ecNumber evidence="4 14">1.1.1.85</ecNumber>
    </recommendedName>
</protein>
<dbReference type="SUPFAM" id="SSF53659">
    <property type="entry name" value="Isocitrate/Isopropylmalate dehydrogenase-like"/>
    <property type="match status" value="1"/>
</dbReference>
<keyword evidence="7 14" id="KW-0479">Metal-binding</keyword>
<dbReference type="VEuPathDB" id="FungiDB:PV09_06029"/>
<evidence type="ECO:0000256" key="3">
    <source>
        <dbReference type="ARBA" id="ARBA00011738"/>
    </source>
</evidence>
<keyword evidence="9 13" id="KW-0560">Oxidoreductase</keyword>
<feature type="domain" description="Isopropylmalate dehydrogenase-like" evidence="15">
    <location>
        <begin position="6"/>
        <end position="369"/>
    </location>
</feature>
<evidence type="ECO:0000313" key="17">
    <source>
        <dbReference type="Proteomes" id="UP000053259"/>
    </source>
</evidence>
<dbReference type="UniPathway" id="UPA00048">
    <property type="reaction ID" value="UER00072"/>
</dbReference>
<dbReference type="GO" id="GO:0003862">
    <property type="term" value="F:3-isopropylmalate dehydrogenase activity"/>
    <property type="evidence" value="ECO:0007669"/>
    <property type="project" value="UniProtKB-EC"/>
</dbReference>
<comment type="cofactor">
    <cofactor evidence="14">
        <name>Mg(2+)</name>
        <dbReference type="ChEBI" id="CHEBI:18420"/>
    </cofactor>
    <cofactor evidence="14">
        <name>Mn(2+)</name>
        <dbReference type="ChEBI" id="CHEBI:29035"/>
    </cofactor>
    <text evidence="14">Binds 1 Mg(2+) or Mn(2+) ion per subunit.</text>
</comment>
<dbReference type="EMBL" id="KN847548">
    <property type="protein sequence ID" value="KIW02578.1"/>
    <property type="molecule type" value="Genomic_DNA"/>
</dbReference>
<comment type="function">
    <text evidence="14">Catalyzes the oxidation of 3-carboxy-2-hydroxy-4-methylpentanoate (3-isopropylmalate) to 3-carboxy-4-methyl-2-oxopentanoate. The product decarboxylates to 4-methyl-2 oxopentanoate.</text>
</comment>
<keyword evidence="11" id="KW-0464">Manganese</keyword>
<dbReference type="PANTHER" id="PTHR42979:SF4">
    <property type="entry name" value="3-ISOPROPYLMALATE DEHYDROGENASE"/>
    <property type="match status" value="1"/>
</dbReference>
<evidence type="ECO:0000256" key="2">
    <source>
        <dbReference type="ARBA" id="ARBA00007769"/>
    </source>
</evidence>
<evidence type="ECO:0000256" key="14">
    <source>
        <dbReference type="RuleBase" id="RU004445"/>
    </source>
</evidence>
<evidence type="ECO:0000256" key="1">
    <source>
        <dbReference type="ARBA" id="ARBA00001936"/>
    </source>
</evidence>
<evidence type="ECO:0000259" key="15">
    <source>
        <dbReference type="SMART" id="SM01329"/>
    </source>
</evidence>
<dbReference type="PROSITE" id="PS00470">
    <property type="entry name" value="IDH_IMDH"/>
    <property type="match status" value="1"/>
</dbReference>
<dbReference type="InterPro" id="IPR019818">
    <property type="entry name" value="IsoCit/isopropylmalate_DH_CS"/>
</dbReference>
<dbReference type="STRING" id="253628.A0A0D2A772"/>
<dbReference type="EC" id="1.1.1.85" evidence="4 14"/>
<keyword evidence="17" id="KW-1185">Reference proteome</keyword>
<dbReference type="InterPro" id="IPR004429">
    <property type="entry name" value="Isopropylmalate_DH"/>
</dbReference>
<dbReference type="Gene3D" id="3.40.718.10">
    <property type="entry name" value="Isopropylmalate Dehydrogenase"/>
    <property type="match status" value="1"/>
</dbReference>
<dbReference type="GeneID" id="27314002"/>
<dbReference type="Proteomes" id="UP000053259">
    <property type="component" value="Unassembled WGS sequence"/>
</dbReference>
<keyword evidence="10 14" id="KW-0520">NAD</keyword>
<dbReference type="PANTHER" id="PTHR42979">
    <property type="entry name" value="3-ISOPROPYLMALATE DEHYDROGENASE"/>
    <property type="match status" value="1"/>
</dbReference>
<proteinExistence type="inferred from homology"/>
<comment type="subunit">
    <text evidence="3 14">Homodimer.</text>
</comment>
<name>A0A0D2A772_9PEZI</name>
<organism evidence="16 17">
    <name type="scientific">Verruconis gallopava</name>
    <dbReference type="NCBI Taxonomy" id="253628"/>
    <lineage>
        <taxon>Eukaryota</taxon>
        <taxon>Fungi</taxon>
        <taxon>Dikarya</taxon>
        <taxon>Ascomycota</taxon>
        <taxon>Pezizomycotina</taxon>
        <taxon>Dothideomycetes</taxon>
        <taxon>Pleosporomycetidae</taxon>
        <taxon>Venturiales</taxon>
        <taxon>Sympoventuriaceae</taxon>
        <taxon>Verruconis</taxon>
    </lineage>
</organism>
<comment type="similarity">
    <text evidence="2 13">Belongs to the isocitrate and isopropylmalate dehydrogenases family.</text>
</comment>
<dbReference type="GO" id="GO:0009098">
    <property type="term" value="P:L-leucine biosynthetic process"/>
    <property type="evidence" value="ECO:0007669"/>
    <property type="project" value="UniProtKB-UniPathway"/>
</dbReference>
<comment type="catalytic activity">
    <reaction evidence="14">
        <text>(2R,3S)-3-isopropylmalate + NAD(+) = 4-methyl-2-oxopentanoate + CO2 + NADH</text>
        <dbReference type="Rhea" id="RHEA:32271"/>
        <dbReference type="ChEBI" id="CHEBI:16526"/>
        <dbReference type="ChEBI" id="CHEBI:17865"/>
        <dbReference type="ChEBI" id="CHEBI:35121"/>
        <dbReference type="ChEBI" id="CHEBI:57540"/>
        <dbReference type="ChEBI" id="CHEBI:57945"/>
        <dbReference type="EC" id="1.1.1.85"/>
    </reaction>
</comment>
<evidence type="ECO:0000313" key="16">
    <source>
        <dbReference type="EMBL" id="KIW02578.1"/>
    </source>
</evidence>
<evidence type="ECO:0000256" key="9">
    <source>
        <dbReference type="ARBA" id="ARBA00023002"/>
    </source>
</evidence>
<dbReference type="NCBIfam" id="TIGR00169">
    <property type="entry name" value="leuB"/>
    <property type="match status" value="1"/>
</dbReference>
<evidence type="ECO:0000256" key="8">
    <source>
        <dbReference type="ARBA" id="ARBA00022842"/>
    </source>
</evidence>
<keyword evidence="8" id="KW-0460">Magnesium</keyword>
<comment type="pathway">
    <text evidence="14">Amino-acid biosynthesis; L-leucine biosynthesis; L-leucine from 3-methyl-2-oxobutanoate: step 3/4.</text>
</comment>
<dbReference type="GO" id="GO:0000287">
    <property type="term" value="F:magnesium ion binding"/>
    <property type="evidence" value="ECO:0007669"/>
    <property type="project" value="InterPro"/>
</dbReference>
<dbReference type="InParanoid" id="A0A0D2A772"/>
<evidence type="ECO:0000256" key="4">
    <source>
        <dbReference type="ARBA" id="ARBA00013101"/>
    </source>
</evidence>
<evidence type="ECO:0000256" key="12">
    <source>
        <dbReference type="ARBA" id="ARBA00023304"/>
    </source>
</evidence>
<keyword evidence="12 14" id="KW-0100">Branched-chain amino acid biosynthesis</keyword>
<dbReference type="AlphaFoldDB" id="A0A0D2A772"/>
<dbReference type="RefSeq" id="XP_016212447.1">
    <property type="nucleotide sequence ID" value="XM_016359611.1"/>
</dbReference>
<dbReference type="SMART" id="SM01329">
    <property type="entry name" value="Iso_dh"/>
    <property type="match status" value="1"/>
</dbReference>
<accession>A0A0D2A772</accession>
<evidence type="ECO:0000256" key="13">
    <source>
        <dbReference type="RuleBase" id="RU004443"/>
    </source>
</evidence>
<dbReference type="HOGENOM" id="CLU_031953_0_3_1"/>
<dbReference type="GO" id="GO:0005829">
    <property type="term" value="C:cytosol"/>
    <property type="evidence" value="ECO:0007669"/>
    <property type="project" value="TreeGrafter"/>
</dbReference>
<evidence type="ECO:0000256" key="10">
    <source>
        <dbReference type="ARBA" id="ARBA00023027"/>
    </source>
</evidence>
<evidence type="ECO:0000256" key="5">
    <source>
        <dbReference type="ARBA" id="ARBA00022430"/>
    </source>
</evidence>
<dbReference type="Pfam" id="PF00180">
    <property type="entry name" value="Iso_dh"/>
    <property type="match status" value="1"/>
</dbReference>
<keyword evidence="6" id="KW-0028">Amino-acid biosynthesis</keyword>
<dbReference type="InterPro" id="IPR024084">
    <property type="entry name" value="IsoPropMal-DH-like_dom"/>
</dbReference>
<keyword evidence="5 14" id="KW-0432">Leucine biosynthesis</keyword>
<evidence type="ECO:0000256" key="11">
    <source>
        <dbReference type="ARBA" id="ARBA00023211"/>
    </source>
</evidence>
<evidence type="ECO:0000256" key="7">
    <source>
        <dbReference type="ARBA" id="ARBA00022723"/>
    </source>
</evidence>
<gene>
    <name evidence="16" type="ORF">PV09_06029</name>
</gene>
<reference evidence="16 17" key="1">
    <citation type="submission" date="2015-01" db="EMBL/GenBank/DDBJ databases">
        <title>The Genome Sequence of Ochroconis gallopava CBS43764.</title>
        <authorList>
            <consortium name="The Broad Institute Genomics Platform"/>
            <person name="Cuomo C."/>
            <person name="de Hoog S."/>
            <person name="Gorbushina A."/>
            <person name="Stielow B."/>
            <person name="Teixiera M."/>
            <person name="Abouelleil A."/>
            <person name="Chapman S.B."/>
            <person name="Priest M."/>
            <person name="Young S.K."/>
            <person name="Wortman J."/>
            <person name="Nusbaum C."/>
            <person name="Birren B."/>
        </authorList>
    </citation>
    <scope>NUCLEOTIDE SEQUENCE [LARGE SCALE GENOMIC DNA]</scope>
    <source>
        <strain evidence="16 17">CBS 43764</strain>
    </source>
</reference>
<dbReference type="OrthoDB" id="419183at2759"/>